<protein>
    <submittedName>
        <fullName evidence="3">Leucine-rich single-pass membrane protein 1 isoform X1</fullName>
    </submittedName>
</protein>
<dbReference type="RefSeq" id="XP_060051698.1">
    <property type="nucleotide sequence ID" value="XM_060195715.1"/>
</dbReference>
<dbReference type="InterPro" id="IPR028099">
    <property type="entry name" value="DUF4577"/>
</dbReference>
<name>A0ABM3XSA5_ERIEU</name>
<keyword evidence="1" id="KW-0812">Transmembrane</keyword>
<reference evidence="3" key="1">
    <citation type="submission" date="2025-08" db="UniProtKB">
        <authorList>
            <consortium name="RefSeq"/>
        </authorList>
    </citation>
    <scope>IDENTIFICATION</scope>
</reference>
<dbReference type="Proteomes" id="UP001652624">
    <property type="component" value="Chromosome 8"/>
</dbReference>
<keyword evidence="2" id="KW-1185">Reference proteome</keyword>
<gene>
    <name evidence="3" type="primary">LSMEM1</name>
</gene>
<evidence type="ECO:0000313" key="3">
    <source>
        <dbReference type="RefSeq" id="XP_060051698.1"/>
    </source>
</evidence>
<accession>A0ABM3XSA5</accession>
<evidence type="ECO:0000313" key="2">
    <source>
        <dbReference type="Proteomes" id="UP001652624"/>
    </source>
</evidence>
<feature type="transmembrane region" description="Helical" evidence="1">
    <location>
        <begin position="65"/>
        <end position="88"/>
    </location>
</feature>
<evidence type="ECO:0000256" key="1">
    <source>
        <dbReference type="SAM" id="Phobius"/>
    </source>
</evidence>
<dbReference type="Pfam" id="PF15145">
    <property type="entry name" value="DUF4577"/>
    <property type="match status" value="1"/>
</dbReference>
<organism evidence="2 3">
    <name type="scientific">Erinaceus europaeus</name>
    <name type="common">Western European hedgehog</name>
    <dbReference type="NCBI Taxonomy" id="9365"/>
    <lineage>
        <taxon>Eukaryota</taxon>
        <taxon>Metazoa</taxon>
        <taxon>Chordata</taxon>
        <taxon>Craniata</taxon>
        <taxon>Vertebrata</taxon>
        <taxon>Euteleostomi</taxon>
        <taxon>Mammalia</taxon>
        <taxon>Eutheria</taxon>
        <taxon>Laurasiatheria</taxon>
        <taxon>Eulipotyphla</taxon>
        <taxon>Erinaceidae</taxon>
        <taxon>Erinaceinae</taxon>
        <taxon>Erinaceus</taxon>
    </lineage>
</organism>
<keyword evidence="1" id="KW-0472">Membrane</keyword>
<sequence>MNHSSQDTSSRDIHEERKLYVVDSINDLTKLNFCLDGSQHLFRMSLEEKIPATGTNLGYRNRNMFLMGLLIVLIVSLALVTFTIFIIVQTGNEMDGVSRRLTAEEKDIDDLKILNSLIVKRLNQWDSEQN</sequence>
<dbReference type="PANTHER" id="PTHR36475">
    <property type="entry name" value="LEUCINE-RICH SINGLE-PASS MEMBRANE PROTEIN 1"/>
    <property type="match status" value="1"/>
</dbReference>
<keyword evidence="1" id="KW-1133">Transmembrane helix</keyword>
<dbReference type="PANTHER" id="PTHR36475:SF1">
    <property type="entry name" value="LEUCINE-RICH SINGLE-PASS MEMBRANE PROTEIN 1"/>
    <property type="match status" value="1"/>
</dbReference>
<proteinExistence type="predicted"/>
<dbReference type="GeneID" id="103107351"/>